<accession>A0ABU5U344</accession>
<dbReference type="Proteomes" id="UP001301728">
    <property type="component" value="Unassembled WGS sequence"/>
</dbReference>
<evidence type="ECO:0000313" key="2">
    <source>
        <dbReference type="EMBL" id="MEA5521612.1"/>
    </source>
</evidence>
<feature type="transmembrane region" description="Helical" evidence="1">
    <location>
        <begin position="67"/>
        <end position="85"/>
    </location>
</feature>
<proteinExistence type="predicted"/>
<keyword evidence="1" id="KW-1133">Transmembrane helix</keyword>
<comment type="caution">
    <text evidence="2">The sequence shown here is derived from an EMBL/GenBank/DDBJ whole genome shotgun (WGS) entry which is preliminary data.</text>
</comment>
<reference evidence="2 3" key="1">
    <citation type="submission" date="2023-12" db="EMBL/GenBank/DDBJ databases">
        <title>Baltic Sea Cyanobacteria.</title>
        <authorList>
            <person name="Delbaje E."/>
            <person name="Fewer D.P."/>
            <person name="Shishido T.K."/>
        </authorList>
    </citation>
    <scope>NUCLEOTIDE SEQUENCE [LARGE SCALE GENOMIC DNA]</scope>
    <source>
        <strain evidence="2 3">CCNP 1315</strain>
    </source>
</reference>
<evidence type="ECO:0000313" key="3">
    <source>
        <dbReference type="Proteomes" id="UP001301728"/>
    </source>
</evidence>
<sequence>MANVGILAGQFLLFASLGTFASFLATLGGFGLGLSRFFFISFTLLQLGGWLGDDPIASTLKWTVNQWHYFLISAFIAVILGVILWRF</sequence>
<dbReference type="EMBL" id="JAYGHT010000135">
    <property type="protein sequence ID" value="MEA5521612.1"/>
    <property type="molecule type" value="Genomic_DNA"/>
</dbReference>
<name>A0ABU5U344_9CYAN</name>
<keyword evidence="1" id="KW-0812">Transmembrane</keyword>
<dbReference type="RefSeq" id="WP_323219982.1">
    <property type="nucleotide sequence ID" value="NZ_JAYGHT010000135.1"/>
</dbReference>
<feature type="transmembrane region" description="Helical" evidence="1">
    <location>
        <begin position="6"/>
        <end position="27"/>
    </location>
</feature>
<organism evidence="2 3">
    <name type="scientific">Limnoraphis robusta CCNP1315</name>
    <dbReference type="NCBI Taxonomy" id="3110306"/>
    <lineage>
        <taxon>Bacteria</taxon>
        <taxon>Bacillati</taxon>
        <taxon>Cyanobacteriota</taxon>
        <taxon>Cyanophyceae</taxon>
        <taxon>Oscillatoriophycideae</taxon>
        <taxon>Oscillatoriales</taxon>
        <taxon>Sirenicapillariaceae</taxon>
        <taxon>Limnoraphis</taxon>
    </lineage>
</organism>
<protein>
    <submittedName>
        <fullName evidence="2">Uncharacterized protein</fullName>
    </submittedName>
</protein>
<evidence type="ECO:0000256" key="1">
    <source>
        <dbReference type="SAM" id="Phobius"/>
    </source>
</evidence>
<keyword evidence="1" id="KW-0472">Membrane</keyword>
<keyword evidence="3" id="KW-1185">Reference proteome</keyword>
<gene>
    <name evidence="2" type="ORF">VB854_21985</name>
</gene>